<organism evidence="3 4">
    <name type="scientific">Sphingomonas kyungheensis</name>
    <dbReference type="NCBI Taxonomy" id="1069987"/>
    <lineage>
        <taxon>Bacteria</taxon>
        <taxon>Pseudomonadati</taxon>
        <taxon>Pseudomonadota</taxon>
        <taxon>Alphaproteobacteria</taxon>
        <taxon>Sphingomonadales</taxon>
        <taxon>Sphingomonadaceae</taxon>
        <taxon>Sphingomonas</taxon>
    </lineage>
</organism>
<dbReference type="SUPFAM" id="SSF46785">
    <property type="entry name" value="Winged helix' DNA-binding domain"/>
    <property type="match status" value="1"/>
</dbReference>
<evidence type="ECO:0000256" key="1">
    <source>
        <dbReference type="SAM" id="MobiDB-lite"/>
    </source>
</evidence>
<evidence type="ECO:0000313" key="3">
    <source>
        <dbReference type="EMBL" id="MEI5686012.1"/>
    </source>
</evidence>
<dbReference type="EMBL" id="JBBBDM010000001">
    <property type="protein sequence ID" value="MEI5686012.1"/>
    <property type="molecule type" value="Genomic_DNA"/>
</dbReference>
<dbReference type="InterPro" id="IPR000835">
    <property type="entry name" value="HTH_MarR-typ"/>
</dbReference>
<evidence type="ECO:0000259" key="2">
    <source>
        <dbReference type="Pfam" id="PF13463"/>
    </source>
</evidence>
<protein>
    <submittedName>
        <fullName evidence="3">MarR family winged helix-turn-helix transcriptional regulator</fullName>
    </submittedName>
</protein>
<name>A0ABU8GYT3_9SPHN</name>
<comment type="caution">
    <text evidence="3">The sequence shown here is derived from an EMBL/GenBank/DDBJ whole genome shotgun (WGS) entry which is preliminary data.</text>
</comment>
<feature type="region of interest" description="Disordered" evidence="1">
    <location>
        <begin position="140"/>
        <end position="159"/>
    </location>
</feature>
<keyword evidence="4" id="KW-1185">Reference proteome</keyword>
<proteinExistence type="predicted"/>
<dbReference type="InterPro" id="IPR036388">
    <property type="entry name" value="WH-like_DNA-bd_sf"/>
</dbReference>
<sequence>MSPPLDHAAFAAAIAADANAPEAVQPSFPPALLARARQARQLRARMSHFLPRDLLVDPAWDMMIDLFVAAGTGERLYVKDLTLMSGESTTSAMRRIDRLQEAGLLSRHADPADHRRVRVRLTGKGYQAMAAMLDHLFDPPSGAQAAAEPQDFAPGPVRG</sequence>
<dbReference type="Pfam" id="PF13463">
    <property type="entry name" value="HTH_27"/>
    <property type="match status" value="1"/>
</dbReference>
<dbReference type="RefSeq" id="WP_051583431.1">
    <property type="nucleotide sequence ID" value="NZ_JBBBDM010000001.1"/>
</dbReference>
<feature type="domain" description="HTH marR-type" evidence="2">
    <location>
        <begin position="87"/>
        <end position="125"/>
    </location>
</feature>
<evidence type="ECO:0000313" key="4">
    <source>
        <dbReference type="Proteomes" id="UP001367771"/>
    </source>
</evidence>
<dbReference type="Proteomes" id="UP001367771">
    <property type="component" value="Unassembled WGS sequence"/>
</dbReference>
<gene>
    <name evidence="3" type="ORF">V8201_02845</name>
</gene>
<reference evidence="3 4" key="1">
    <citation type="journal article" date="2013" name="Int. J. Syst. Evol. Microbiol.">
        <title>Sphingomonas kyungheensis sp. nov., a bacterium with ginsenoside-converting activity isolated from soil of a ginseng field.</title>
        <authorList>
            <person name="Son H.M."/>
            <person name="Yang J.E."/>
            <person name="Park Y."/>
            <person name="Han C.K."/>
            <person name="Kim S.G."/>
            <person name="Kook M."/>
            <person name="Yi T.H."/>
        </authorList>
    </citation>
    <scope>NUCLEOTIDE SEQUENCE [LARGE SCALE GENOMIC DNA]</scope>
    <source>
        <strain evidence="3 4">LMG 26582</strain>
    </source>
</reference>
<dbReference type="Gene3D" id="1.10.10.10">
    <property type="entry name" value="Winged helix-like DNA-binding domain superfamily/Winged helix DNA-binding domain"/>
    <property type="match status" value="1"/>
</dbReference>
<dbReference type="InterPro" id="IPR036390">
    <property type="entry name" value="WH_DNA-bd_sf"/>
</dbReference>
<accession>A0ABU8GYT3</accession>